<dbReference type="OrthoDB" id="9770043at2"/>
<dbReference type="InterPro" id="IPR012938">
    <property type="entry name" value="Glc/Sorbosone_DH"/>
</dbReference>
<keyword evidence="2" id="KW-0732">Signal</keyword>
<dbReference type="Pfam" id="PF07995">
    <property type="entry name" value="GSDH"/>
    <property type="match status" value="1"/>
</dbReference>
<dbReference type="PANTHER" id="PTHR19328:SF75">
    <property type="entry name" value="ALDOSE SUGAR DEHYDROGENASE YLII"/>
    <property type="match status" value="1"/>
</dbReference>
<evidence type="ECO:0000313" key="4">
    <source>
        <dbReference type="EMBL" id="AYD47522.1"/>
    </source>
</evidence>
<proteinExistence type="predicted"/>
<feature type="compositionally biased region" description="Basic and acidic residues" evidence="1">
    <location>
        <begin position="29"/>
        <end position="41"/>
    </location>
</feature>
<feature type="domain" description="Glucose/Sorbosone dehydrogenase" evidence="3">
    <location>
        <begin position="78"/>
        <end position="409"/>
    </location>
</feature>
<dbReference type="KEGG" id="ark:D6B99_07845"/>
<accession>A0A386HPA5</accession>
<dbReference type="EMBL" id="CP032489">
    <property type="protein sequence ID" value="AYD47522.1"/>
    <property type="molecule type" value="Genomic_DNA"/>
</dbReference>
<dbReference type="InterPro" id="IPR011041">
    <property type="entry name" value="Quinoprot_gluc/sorb_DH_b-prop"/>
</dbReference>
<organism evidence="4 5">
    <name type="scientific">Arachidicoccus soli</name>
    <dbReference type="NCBI Taxonomy" id="2341117"/>
    <lineage>
        <taxon>Bacteria</taxon>
        <taxon>Pseudomonadati</taxon>
        <taxon>Bacteroidota</taxon>
        <taxon>Chitinophagia</taxon>
        <taxon>Chitinophagales</taxon>
        <taxon>Chitinophagaceae</taxon>
        <taxon>Arachidicoccus</taxon>
    </lineage>
</organism>
<evidence type="ECO:0000256" key="1">
    <source>
        <dbReference type="SAM" id="MobiDB-lite"/>
    </source>
</evidence>
<dbReference type="RefSeq" id="WP_119986736.1">
    <property type="nucleotide sequence ID" value="NZ_CP032489.1"/>
</dbReference>
<evidence type="ECO:0000256" key="2">
    <source>
        <dbReference type="SAM" id="SignalP"/>
    </source>
</evidence>
<keyword evidence="5" id="KW-1185">Reference proteome</keyword>
<sequence length="414" mass="45932">MLQKQLARILTLGTCSLIMMNCTSNTAKDKGNKNLSKDSSVETKPPNADYKPAFAGQTRAPAVLTKTPLSIILLDSSLKYPWGICQLPDGRFLISQKLGNMRIETKDGKLDKIITGFPKVNADGQGGLLDVIVDPDFVKNRMIYWDYSEPVTDSTKLLAIAKGKLSADETKIENPTVIYRATPAYKGNLQYGSRILFDKEGNLLVSTGERSAKEIRIQAQWLNSSLGKILHLTKEGKPVPNGPFAQTPNARPEIYAYGFRSPEGMAWNPQTGDLWEVEFGPRGGDEVNIIHPGKNYGWPIITYGIEYSGAKIGDSIQQKQGMEQPIYYWDPSVSPSGIAFYNSDTIPEWKGDLFLGCLSGSHIDRLVIKNNKVVGEEWLMQNMGQRFRALIQGKDGALYAITDEGNLYRIAKKE</sequence>
<dbReference type="Gene3D" id="2.120.10.30">
    <property type="entry name" value="TolB, C-terminal domain"/>
    <property type="match status" value="1"/>
</dbReference>
<protein>
    <submittedName>
        <fullName evidence="4">PQQ-dependent sugar dehydrogenase</fullName>
    </submittedName>
</protein>
<reference evidence="4 5" key="1">
    <citation type="submission" date="2018-09" db="EMBL/GenBank/DDBJ databases">
        <title>Arachidicoccus sp. nov., a bacterium isolated from soil.</title>
        <authorList>
            <person name="Weon H.-Y."/>
            <person name="Kwon S.-W."/>
            <person name="Lee S.A."/>
        </authorList>
    </citation>
    <scope>NUCLEOTIDE SEQUENCE [LARGE SCALE GENOMIC DNA]</scope>
    <source>
        <strain evidence="4 5">KIS59-12</strain>
    </source>
</reference>
<name>A0A386HPA5_9BACT</name>
<dbReference type="Proteomes" id="UP000266118">
    <property type="component" value="Chromosome"/>
</dbReference>
<feature type="signal peptide" evidence="2">
    <location>
        <begin position="1"/>
        <end position="27"/>
    </location>
</feature>
<dbReference type="InterPro" id="IPR011042">
    <property type="entry name" value="6-blade_b-propeller_TolB-like"/>
</dbReference>
<feature type="region of interest" description="Disordered" evidence="1">
    <location>
        <begin position="29"/>
        <end position="49"/>
    </location>
</feature>
<evidence type="ECO:0000313" key="5">
    <source>
        <dbReference type="Proteomes" id="UP000266118"/>
    </source>
</evidence>
<dbReference type="PANTHER" id="PTHR19328">
    <property type="entry name" value="HEDGEHOG-INTERACTING PROTEIN"/>
    <property type="match status" value="1"/>
</dbReference>
<gene>
    <name evidence="4" type="ORF">D6B99_07845</name>
</gene>
<feature type="chain" id="PRO_5017380331" evidence="2">
    <location>
        <begin position="28"/>
        <end position="414"/>
    </location>
</feature>
<evidence type="ECO:0000259" key="3">
    <source>
        <dbReference type="Pfam" id="PF07995"/>
    </source>
</evidence>
<dbReference type="AlphaFoldDB" id="A0A386HPA5"/>
<dbReference type="SUPFAM" id="SSF50952">
    <property type="entry name" value="Soluble quinoprotein glucose dehydrogenase"/>
    <property type="match status" value="1"/>
</dbReference>